<keyword evidence="2" id="KW-1185">Reference proteome</keyword>
<gene>
    <name evidence="1" type="ORF">SAMN04487775_10468</name>
</gene>
<evidence type="ECO:0000313" key="2">
    <source>
        <dbReference type="Proteomes" id="UP000182737"/>
    </source>
</evidence>
<reference evidence="2" key="1">
    <citation type="submission" date="2016-10" db="EMBL/GenBank/DDBJ databases">
        <authorList>
            <person name="Varghese N."/>
            <person name="Submissions S."/>
        </authorList>
    </citation>
    <scope>NUCLEOTIDE SEQUENCE [LARGE SCALE GENOMIC DNA]</scope>
    <source>
        <strain evidence="2">XBD1002</strain>
    </source>
</reference>
<dbReference type="AlphaFoldDB" id="A0A1I3K4H1"/>
<organism evidence="1 2">
    <name type="scientific">Treponema bryantii</name>
    <dbReference type="NCBI Taxonomy" id="163"/>
    <lineage>
        <taxon>Bacteria</taxon>
        <taxon>Pseudomonadati</taxon>
        <taxon>Spirochaetota</taxon>
        <taxon>Spirochaetia</taxon>
        <taxon>Spirochaetales</taxon>
        <taxon>Treponemataceae</taxon>
        <taxon>Treponema</taxon>
    </lineage>
</organism>
<dbReference type="Proteomes" id="UP000182737">
    <property type="component" value="Unassembled WGS sequence"/>
</dbReference>
<accession>A0A1I3K4H1</accession>
<proteinExistence type="predicted"/>
<evidence type="ECO:0000313" key="1">
    <source>
        <dbReference type="EMBL" id="SFI67401.1"/>
    </source>
</evidence>
<dbReference type="RefSeq" id="WP_074931183.1">
    <property type="nucleotide sequence ID" value="NZ_FORI01000004.1"/>
</dbReference>
<dbReference type="EMBL" id="FORI01000004">
    <property type="protein sequence ID" value="SFI67401.1"/>
    <property type="molecule type" value="Genomic_DNA"/>
</dbReference>
<sequence length="698" mass="77207">MKKKFLTSFIFLFALIPLIAEINLLSPAEGVWANRQMLVIDNSSGGDFFYSIDGADPETFGFAYDGPVLLDVEGDVQLFVTRIADGGKKEKASVSYTVKEDDAAGTSYKDFIQTFYEGGILNYSAGSELEIPSDFSFYLGLPPENYMPARTLKLSAASVLSRYIPCTIFDSKRDVKYRFIIKTYPQSAGVYSRRDVPFEITDWETISFLDDNLIYKVDSEYWELPKEPRKIDRTTSHMISWQPLEYDAGNPIEFFVLPPRPEIIKDEFEDGSIVYSLRGDDAYALSVLNETDGTYSELFNQIGIDAFYGDGVSGNLTLGVFANSVYQGKLSVSYNINRRPPQIPVIKTNAEGFVSRGTVDVRITGTKGADLYIALSEPVNLDESEYSYTPDNEIFKDIPLGQYKKVKGESFTIKWSQNGLKPVYYKVAAYSKTEENASSPVEFAVVIDQSNYYFDAEADSELADGTSSHPFTDFKQLTDALTRQRVVKLCVKGEMQINQPYNVSANFEIINSGDARLSFGPNGSLSIKASTFEISDCRIHNLADINKKSIVPIIKLENSVLTMSNCVIGAEFSRNGTVIDANNAIINISDTIASANAVSYISFISAVKSRMSIRNSSISTNAETCVVISANGGNLTAQKNDFTVIGGSGRIAELFGVTANLKENIFKAQLTNTTSKNQPIYTNKTSKLTEEKNSVQGF</sequence>
<dbReference type="OrthoDB" id="362460at2"/>
<protein>
    <submittedName>
        <fullName evidence="1">Uncharacterized protein</fullName>
    </submittedName>
</protein>
<name>A0A1I3K4H1_9SPIR</name>